<dbReference type="Pfam" id="PF05013">
    <property type="entry name" value="FGase"/>
    <property type="match status" value="1"/>
</dbReference>
<protein>
    <submittedName>
        <fullName evidence="1">N-formylglutamate amidohydrolase</fullName>
    </submittedName>
</protein>
<dbReference type="Gene3D" id="3.40.630.40">
    <property type="entry name" value="Zn-dependent exopeptidases"/>
    <property type="match status" value="1"/>
</dbReference>
<dbReference type="EMBL" id="JAQNDN010000013">
    <property type="protein sequence ID" value="MDC0671082.1"/>
    <property type="molecule type" value="Genomic_DNA"/>
</dbReference>
<dbReference type="SUPFAM" id="SSF53187">
    <property type="entry name" value="Zn-dependent exopeptidases"/>
    <property type="match status" value="1"/>
</dbReference>
<organism evidence="1 2">
    <name type="scientific">Nannocystis radixulma</name>
    <dbReference type="NCBI Taxonomy" id="2995305"/>
    <lineage>
        <taxon>Bacteria</taxon>
        <taxon>Pseudomonadati</taxon>
        <taxon>Myxococcota</taxon>
        <taxon>Polyangia</taxon>
        <taxon>Nannocystales</taxon>
        <taxon>Nannocystaceae</taxon>
        <taxon>Nannocystis</taxon>
    </lineage>
</organism>
<proteinExistence type="predicted"/>
<accession>A0ABT5BAF6</accession>
<gene>
    <name evidence="1" type="ORF">POL58_25220</name>
</gene>
<dbReference type="RefSeq" id="WP_272001138.1">
    <property type="nucleotide sequence ID" value="NZ_JAQNDN010000013.1"/>
</dbReference>
<comment type="caution">
    <text evidence="1">The sequence shown here is derived from an EMBL/GenBank/DDBJ whole genome shotgun (WGS) entry which is preliminary data.</text>
</comment>
<keyword evidence="2" id="KW-1185">Reference proteome</keyword>
<name>A0ABT5BAF6_9BACT</name>
<evidence type="ECO:0000313" key="2">
    <source>
        <dbReference type="Proteomes" id="UP001217838"/>
    </source>
</evidence>
<dbReference type="InterPro" id="IPR007709">
    <property type="entry name" value="N-FG_amidohydro"/>
</dbReference>
<dbReference type="Proteomes" id="UP001217838">
    <property type="component" value="Unassembled WGS sequence"/>
</dbReference>
<evidence type="ECO:0000313" key="1">
    <source>
        <dbReference type="EMBL" id="MDC0671082.1"/>
    </source>
</evidence>
<sequence length="306" mass="33190">MPSRFEDFVDVPGVCEVAYTPPRPGAPTLLVELPHGATRTADYEATRARLTGTLPDNLEAFFYVNTDIGTPECAQWLAEELSAQGFGSLVLRCLVPRTFIDCNRVVAGSKQGVVVDGLTPAVAAYIEEPGDQALLGELHASYHALTERAYRRLCGAGGLALQLHSYAPRSVGIDRIDGEIVTALRRAYEPEIYETWPERPAVDLICADAEGTMWSSRELVGAVQAEYAAINVDARENATYKLHPATMGYQYARAYPGQVLCVELNRGLLADPFVPFGESPISPANVERMTRPLAAALSRALAGQVH</sequence>
<reference evidence="1 2" key="1">
    <citation type="submission" date="2022-11" db="EMBL/GenBank/DDBJ databases">
        <title>Minimal conservation of predation-associated metabolite biosynthetic gene clusters underscores biosynthetic potential of Myxococcota including descriptions for ten novel species: Archangium lansinium sp. nov., Myxococcus landrumus sp. nov., Nannocystis bai.</title>
        <authorList>
            <person name="Ahearne A."/>
            <person name="Stevens C."/>
            <person name="Dowd S."/>
        </authorList>
    </citation>
    <scope>NUCLEOTIDE SEQUENCE [LARGE SCALE GENOMIC DNA]</scope>
    <source>
        <strain evidence="1 2">NCELM</strain>
    </source>
</reference>